<dbReference type="EMBL" id="BROQ01000009">
    <property type="protein sequence ID" value="GKZ18119.1"/>
    <property type="molecule type" value="Genomic_DNA"/>
</dbReference>
<dbReference type="AlphaFoldDB" id="A0A9W5YJ92"/>
<dbReference type="PROSITE" id="PS51412">
    <property type="entry name" value="MACPF_2"/>
    <property type="match status" value="1"/>
</dbReference>
<evidence type="ECO:0000313" key="2">
    <source>
        <dbReference type="EMBL" id="GKZ18119.1"/>
    </source>
</evidence>
<dbReference type="InterPro" id="IPR020864">
    <property type="entry name" value="MACPF"/>
</dbReference>
<proteinExistence type="predicted"/>
<gene>
    <name evidence="2" type="ORF">AbraCBS73388_011560</name>
</gene>
<evidence type="ECO:0000259" key="1">
    <source>
        <dbReference type="PROSITE" id="PS51412"/>
    </source>
</evidence>
<comment type="caution">
    <text evidence="2">The sequence shown here is derived from an EMBL/GenBank/DDBJ whole genome shotgun (WGS) entry which is preliminary data.</text>
</comment>
<organism evidence="2 3">
    <name type="scientific">Aspergillus brasiliensis</name>
    <dbReference type="NCBI Taxonomy" id="319629"/>
    <lineage>
        <taxon>Eukaryota</taxon>
        <taxon>Fungi</taxon>
        <taxon>Dikarya</taxon>
        <taxon>Ascomycota</taxon>
        <taxon>Pezizomycotina</taxon>
        <taxon>Eurotiomycetes</taxon>
        <taxon>Eurotiomycetidae</taxon>
        <taxon>Eurotiales</taxon>
        <taxon>Aspergillaceae</taxon>
        <taxon>Aspergillus</taxon>
        <taxon>Aspergillus subgen. Circumdati</taxon>
    </lineage>
</organism>
<dbReference type="Proteomes" id="UP001143548">
    <property type="component" value="Unassembled WGS sequence"/>
</dbReference>
<dbReference type="Pfam" id="PF01823">
    <property type="entry name" value="MACPF"/>
    <property type="match status" value="1"/>
</dbReference>
<reference evidence="2" key="1">
    <citation type="submission" date="2022-07" db="EMBL/GenBank/DDBJ databases">
        <title>Taxonomy of Aspergillus series Nigri: significant species reduction supported by multi-species coalescent approaches.</title>
        <authorList>
            <person name="Bian C."/>
            <person name="Kusuya Y."/>
            <person name="Sklenar F."/>
            <person name="D'hooge E."/>
            <person name="Yaguchi T."/>
            <person name="Takahashi H."/>
            <person name="Hubka V."/>
        </authorList>
    </citation>
    <scope>NUCLEOTIDE SEQUENCE</scope>
    <source>
        <strain evidence="2">CBS 733.88</strain>
    </source>
</reference>
<name>A0A9W5YJ92_9EURO</name>
<evidence type="ECO:0000313" key="3">
    <source>
        <dbReference type="Proteomes" id="UP001143548"/>
    </source>
</evidence>
<protein>
    <recommendedName>
        <fullName evidence="1">MACPF domain-containing protein</fullName>
    </recommendedName>
</protein>
<sequence>MTSYPVFEIAQHNLGRAVRTNAGFDPFKQETMGSSNATIIKMDSNTTPVQFNGKWYSRPNNTAYGTIGLVSGTKDVQVEMGRSMARRFASEADLSASYSGVTASAGAQYNFERLFKSTYAYAIFCNAQDAYSLSLANNWHLWVNSDFIKEAKELQNWDQSNEKRYEEYDRFFRRWGTHVMTKCFAGVRYQMRVEQKEMTEERKDKFATNVKVEYEGVVGGNASVTDQNEKALYDKDRQRTVKVLGGDREKADLLSGDPSAKNYEAWTATLNQNKDGLVRAEITGLGRFLKDSPDSNHRALADNKLLPAVDYFSSFLTLTGKLTFLAVGMPQSGTWHWAECSIPSLPGLKITPEKVEGGWNVTQDTQWKVRVTRQGNNKDTVAVPLTITFPVVKSTSVIFNNDYQGAGIPYTILSVAPYVYRKNNKWEQDYRTTIHSETKGEHKVSGIASLDSWGVYPPQDSSNKRQSRFYETMANKGLEAY</sequence>
<accession>A0A9W5YJ92</accession>
<feature type="domain" description="MACPF" evidence="1">
    <location>
        <begin position="1"/>
        <end position="319"/>
    </location>
</feature>